<dbReference type="InterPro" id="IPR011701">
    <property type="entry name" value="MFS"/>
</dbReference>
<dbReference type="Pfam" id="PF07690">
    <property type="entry name" value="MFS_1"/>
    <property type="match status" value="1"/>
</dbReference>
<feature type="transmembrane region" description="Helical" evidence="4">
    <location>
        <begin position="270"/>
        <end position="288"/>
    </location>
</feature>
<gene>
    <name evidence="5" type="ORF">GEM_3499</name>
</gene>
<evidence type="ECO:0000313" key="6">
    <source>
        <dbReference type="Proteomes" id="UP000032866"/>
    </source>
</evidence>
<evidence type="ECO:0000313" key="5">
    <source>
        <dbReference type="EMBL" id="AFQ49890.1"/>
    </source>
</evidence>
<dbReference type="Gene3D" id="1.20.1250.20">
    <property type="entry name" value="MFS general substrate transporter like domains"/>
    <property type="match status" value="1"/>
</dbReference>
<evidence type="ECO:0000256" key="2">
    <source>
        <dbReference type="ARBA" id="ARBA00022989"/>
    </source>
</evidence>
<dbReference type="AlphaFoldDB" id="A0A9W3PAV1"/>
<keyword evidence="2 4" id="KW-1133">Transmembrane helix</keyword>
<proteinExistence type="predicted"/>
<feature type="transmembrane region" description="Helical" evidence="4">
    <location>
        <begin position="100"/>
        <end position="118"/>
    </location>
</feature>
<dbReference type="RefSeq" id="WP_014898664.1">
    <property type="nucleotide sequence ID" value="NC_018514.1"/>
</dbReference>
<dbReference type="InterPro" id="IPR052714">
    <property type="entry name" value="MFS_Exporter"/>
</dbReference>
<reference evidence="5 6" key="1">
    <citation type="journal article" date="2012" name="J. Bacteriol.">
        <title>Complete Genome Sequence of Burkholderia sp. Strain GG4, a Betaproteobacterium That Reduces 3-Oxo-N-Acylhomoserine Lactones and Produces Different N-Acylhomoserine Lactones.</title>
        <authorList>
            <person name="Hong K.W."/>
            <person name="Koh C.L."/>
            <person name="Sam C.K."/>
            <person name="Yin W.F."/>
            <person name="Chan K.G."/>
        </authorList>
    </citation>
    <scope>NUCLEOTIDE SEQUENCE [LARGE SCALE GENOMIC DNA]</scope>
    <source>
        <strain evidence="5 6">GG4</strain>
    </source>
</reference>
<dbReference type="Proteomes" id="UP000032866">
    <property type="component" value="Chromosome 2"/>
</dbReference>
<dbReference type="GO" id="GO:0022857">
    <property type="term" value="F:transmembrane transporter activity"/>
    <property type="evidence" value="ECO:0007669"/>
    <property type="project" value="InterPro"/>
</dbReference>
<feature type="transmembrane region" description="Helical" evidence="4">
    <location>
        <begin position="240"/>
        <end position="258"/>
    </location>
</feature>
<protein>
    <submittedName>
        <fullName evidence="5">Major facilitator transporter</fullName>
    </submittedName>
</protein>
<evidence type="ECO:0000256" key="1">
    <source>
        <dbReference type="ARBA" id="ARBA00022692"/>
    </source>
</evidence>
<sequence>MRLHSALFLLVGTLLTAGGYGATFLLSMRFGAIGGNDVDTGVALAGAMAGTSLGVSLVGWFSQHIGTTRMAALAALCVGAGVAGFAIIERVGLLDLLPGFLIGFGWGAFYVAAPMSLAERTNDADRGLWFFRFATFQMAGIGACPALAAFAIRSLHWSVGSVLYTVGGLCVIASLMLETFGRLSPRAPESPLRDRWLRNIGAIARTRALYPIVMIALGASVFSGLMTFQMSLVQGTHAHASTFFSLYAVTVVLTRWLLSRLVINVRSETATKALLVMMVLGIAAMFAVPYHASFQSAAAVLLGAGYGLVYPVIQAQAVNDSEATHRRSALTWFAASYFIGVFGFPSVGGWVMVHVGKNALLALIALCGLAALTLAILQDGRVSTRLR</sequence>
<feature type="transmembrane region" description="Helical" evidence="4">
    <location>
        <begin position="208"/>
        <end position="228"/>
    </location>
</feature>
<feature type="transmembrane region" description="Helical" evidence="4">
    <location>
        <begin position="334"/>
        <end position="353"/>
    </location>
</feature>
<feature type="transmembrane region" description="Helical" evidence="4">
    <location>
        <begin position="359"/>
        <end position="377"/>
    </location>
</feature>
<dbReference type="PANTHER" id="PTHR23531">
    <property type="entry name" value="QUINOLENE RESISTANCE PROTEIN NORA"/>
    <property type="match status" value="1"/>
</dbReference>
<feature type="transmembrane region" description="Helical" evidence="4">
    <location>
        <begin position="40"/>
        <end position="61"/>
    </location>
</feature>
<evidence type="ECO:0000256" key="4">
    <source>
        <dbReference type="SAM" id="Phobius"/>
    </source>
</evidence>
<evidence type="ECO:0000256" key="3">
    <source>
        <dbReference type="ARBA" id="ARBA00023136"/>
    </source>
</evidence>
<feature type="transmembrane region" description="Helical" evidence="4">
    <location>
        <begin position="158"/>
        <end position="177"/>
    </location>
</feature>
<feature type="transmembrane region" description="Helical" evidence="4">
    <location>
        <begin position="130"/>
        <end position="152"/>
    </location>
</feature>
<name>A0A9W3PAV1_BURCE</name>
<dbReference type="KEGG" id="bct:GEM_3499"/>
<accession>A0A9W3PAV1</accession>
<dbReference type="PANTHER" id="PTHR23531:SF1">
    <property type="entry name" value="QUINOLENE RESISTANCE PROTEIN NORA"/>
    <property type="match status" value="1"/>
</dbReference>
<keyword evidence="1 4" id="KW-0812">Transmembrane</keyword>
<feature type="transmembrane region" description="Helical" evidence="4">
    <location>
        <begin position="294"/>
        <end position="313"/>
    </location>
</feature>
<dbReference type="EMBL" id="CP003775">
    <property type="protein sequence ID" value="AFQ49890.1"/>
    <property type="molecule type" value="Genomic_DNA"/>
</dbReference>
<dbReference type="InterPro" id="IPR036259">
    <property type="entry name" value="MFS_trans_sf"/>
</dbReference>
<feature type="transmembrane region" description="Helical" evidence="4">
    <location>
        <begin position="70"/>
        <end position="88"/>
    </location>
</feature>
<dbReference type="SUPFAM" id="SSF103473">
    <property type="entry name" value="MFS general substrate transporter"/>
    <property type="match status" value="1"/>
</dbReference>
<keyword evidence="3 4" id="KW-0472">Membrane</keyword>
<organism evidence="5 6">
    <name type="scientific">Burkholderia cepacia GG4</name>
    <dbReference type="NCBI Taxonomy" id="1009846"/>
    <lineage>
        <taxon>Bacteria</taxon>
        <taxon>Pseudomonadati</taxon>
        <taxon>Pseudomonadota</taxon>
        <taxon>Betaproteobacteria</taxon>
        <taxon>Burkholderiales</taxon>
        <taxon>Burkholderiaceae</taxon>
        <taxon>Burkholderia</taxon>
        <taxon>Burkholderia cepacia complex</taxon>
    </lineage>
</organism>